<evidence type="ECO:0000313" key="2">
    <source>
        <dbReference type="Proteomes" id="UP000760860"/>
    </source>
</evidence>
<evidence type="ECO:0000313" key="1">
    <source>
        <dbReference type="EMBL" id="KAG3207900.1"/>
    </source>
</evidence>
<organism evidence="1 2">
    <name type="scientific">Phytophthora cactorum</name>
    <dbReference type="NCBI Taxonomy" id="29920"/>
    <lineage>
        <taxon>Eukaryota</taxon>
        <taxon>Sar</taxon>
        <taxon>Stramenopiles</taxon>
        <taxon>Oomycota</taxon>
        <taxon>Peronosporomycetes</taxon>
        <taxon>Peronosporales</taxon>
        <taxon>Peronosporaceae</taxon>
        <taxon>Phytophthora</taxon>
    </lineage>
</organism>
<dbReference type="AlphaFoldDB" id="A0A8T1H6V7"/>
<gene>
    <name evidence="1" type="ORF">PC129_g21059</name>
</gene>
<name>A0A8T1H6V7_9STRA</name>
<accession>A0A8T1H6V7</accession>
<dbReference type="VEuPathDB" id="FungiDB:PC110_g9895"/>
<dbReference type="EMBL" id="RCMV01001606">
    <property type="protein sequence ID" value="KAG3207900.1"/>
    <property type="molecule type" value="Genomic_DNA"/>
</dbReference>
<sequence>MACSEASATGAEASVGISGAAGGSAGTSVAAGSAGVLPNGRTALEQGSSKPKFWAVLVARLLEVAECLNRRYRHDEIHRDGHEVMSAGTRIEREDGTSYLQTIMFPNTPWNQGLEHPVDGSVQASFGVGQLWCSDLSEIADD</sequence>
<comment type="caution">
    <text evidence="1">The sequence shown here is derived from an EMBL/GenBank/DDBJ whole genome shotgun (WGS) entry which is preliminary data.</text>
</comment>
<proteinExistence type="predicted"/>
<dbReference type="Proteomes" id="UP000760860">
    <property type="component" value="Unassembled WGS sequence"/>
</dbReference>
<protein>
    <submittedName>
        <fullName evidence="1">Uncharacterized protein</fullName>
    </submittedName>
</protein>
<reference evidence="1" key="1">
    <citation type="submission" date="2018-05" db="EMBL/GenBank/DDBJ databases">
        <title>Effector identification in a new, highly contiguous assembly of the strawberry crown rot pathogen Phytophthora cactorum.</title>
        <authorList>
            <person name="Armitage A.D."/>
            <person name="Nellist C.F."/>
            <person name="Bates H."/>
            <person name="Vickerstaff R.J."/>
            <person name="Harrison R.J."/>
        </authorList>
    </citation>
    <scope>NUCLEOTIDE SEQUENCE</scope>
    <source>
        <strain evidence="1">P421</strain>
    </source>
</reference>